<dbReference type="AlphaFoldDB" id="A0A5J4W827"/>
<accession>A0A5J4W827</accession>
<protein>
    <submittedName>
        <fullName evidence="1">Uncharacterized protein</fullName>
    </submittedName>
</protein>
<proteinExistence type="predicted"/>
<name>A0A5J4W827_9EUKA</name>
<sequence length="230" mass="26316">MKSDYEIQNIARAIVSFADSYVQNKQRKQNEYYESESTLSLTQVTSRIGSLSYQIIYNKGCKQVTRIPKLLQSLIALVTFRLGTHLREQTDLLRLQVRHQSRWCLKQIQSFGDEYVQSELVRQGFGRVMSFSFCTAGGVGEEQDEEINVGLGEIYSFLANPHEGRYDVDDLYPSLQPLPLLARRTEEQIEEEGAIEEIEAQMNNNGNDGGIKYQTTWAKAATLNRFINLD</sequence>
<dbReference type="EMBL" id="SNRW01003016">
    <property type="protein sequence ID" value="KAA6391038.1"/>
    <property type="molecule type" value="Genomic_DNA"/>
</dbReference>
<evidence type="ECO:0000313" key="1">
    <source>
        <dbReference type="EMBL" id="KAA6391038.1"/>
    </source>
</evidence>
<dbReference type="Proteomes" id="UP000324800">
    <property type="component" value="Unassembled WGS sequence"/>
</dbReference>
<evidence type="ECO:0000313" key="2">
    <source>
        <dbReference type="Proteomes" id="UP000324800"/>
    </source>
</evidence>
<organism evidence="1 2">
    <name type="scientific">Streblomastix strix</name>
    <dbReference type="NCBI Taxonomy" id="222440"/>
    <lineage>
        <taxon>Eukaryota</taxon>
        <taxon>Metamonada</taxon>
        <taxon>Preaxostyla</taxon>
        <taxon>Oxymonadida</taxon>
        <taxon>Streblomastigidae</taxon>
        <taxon>Streblomastix</taxon>
    </lineage>
</organism>
<reference evidence="1 2" key="1">
    <citation type="submission" date="2019-03" db="EMBL/GenBank/DDBJ databases">
        <title>Single cell metagenomics reveals metabolic interactions within the superorganism composed of flagellate Streblomastix strix and complex community of Bacteroidetes bacteria on its surface.</title>
        <authorList>
            <person name="Treitli S.C."/>
            <person name="Kolisko M."/>
            <person name="Husnik F."/>
            <person name="Keeling P."/>
            <person name="Hampl V."/>
        </authorList>
    </citation>
    <scope>NUCLEOTIDE SEQUENCE [LARGE SCALE GENOMIC DNA]</scope>
    <source>
        <strain evidence="1">ST1C</strain>
    </source>
</reference>
<comment type="caution">
    <text evidence="1">The sequence shown here is derived from an EMBL/GenBank/DDBJ whole genome shotgun (WGS) entry which is preliminary data.</text>
</comment>
<gene>
    <name evidence="1" type="ORF">EZS28_013434</name>
</gene>